<gene>
    <name evidence="2" type="primary">mhqA</name>
    <name evidence="2" type="ORF">GCM10011391_39330</name>
</gene>
<accession>A0A8J3E283</accession>
<evidence type="ECO:0000313" key="2">
    <source>
        <dbReference type="EMBL" id="GGE56561.1"/>
    </source>
</evidence>
<evidence type="ECO:0000313" key="3">
    <source>
        <dbReference type="Proteomes" id="UP000628775"/>
    </source>
</evidence>
<keyword evidence="3" id="KW-1185">Reference proteome</keyword>
<organism evidence="2 3">
    <name type="scientific">Pullulanibacillus camelliae</name>
    <dbReference type="NCBI Taxonomy" id="1707096"/>
    <lineage>
        <taxon>Bacteria</taxon>
        <taxon>Bacillati</taxon>
        <taxon>Bacillota</taxon>
        <taxon>Bacilli</taxon>
        <taxon>Bacillales</taxon>
        <taxon>Sporolactobacillaceae</taxon>
        <taxon>Pullulanibacillus</taxon>
    </lineage>
</organism>
<dbReference type="InterPro" id="IPR037523">
    <property type="entry name" value="VOC_core"/>
</dbReference>
<dbReference type="PANTHER" id="PTHR36110:SF4">
    <property type="entry name" value="RING-CLEAVING DIOXYGENASE MHQA-RELATED"/>
    <property type="match status" value="1"/>
</dbReference>
<dbReference type="InterPro" id="IPR029068">
    <property type="entry name" value="Glyas_Bleomycin-R_OHBP_Dase"/>
</dbReference>
<protein>
    <submittedName>
        <fullName evidence="2">Putative ring-cleaving dioxygenase MhqA</fullName>
    </submittedName>
</protein>
<dbReference type="Proteomes" id="UP000628775">
    <property type="component" value="Unassembled WGS sequence"/>
</dbReference>
<reference evidence="2" key="2">
    <citation type="submission" date="2020-09" db="EMBL/GenBank/DDBJ databases">
        <authorList>
            <person name="Sun Q."/>
            <person name="Zhou Y."/>
        </authorList>
    </citation>
    <scope>NUCLEOTIDE SEQUENCE</scope>
    <source>
        <strain evidence="2">CGMCC 1.15371</strain>
    </source>
</reference>
<comment type="caution">
    <text evidence="2">The sequence shown here is derived from an EMBL/GenBank/DDBJ whole genome shotgun (WGS) entry which is preliminary data.</text>
</comment>
<sequence length="322" mass="36146">MQLKGLHHVSSITANAVENFHFYTEVLGMRLIKKTVNQDDTSVYHLFYGDEIGSPGTEFTFFEIPMAARNHDGNNSISELALRVQSDQALDFWQQRFKMLNVAHGEITRAYGRKSLRFKDPEGQRLILVSDETNLKGVPGGKPWDKSSVSKEHAIVGLGPVTLTVPEVKATERVLTDVLGLTKKGSYASDVEGQPDILVYEMGQGGTGAEVHLEERKDLPRQRLGRGGVHHVAFRVASDEELQEWIKRINQYQFNNSGYVDRFYFHSLYFREPNGILFELATDGPGFATDEDKAHLGEALALPPFLEPNREAIEAKLKPLSF</sequence>
<dbReference type="InterPro" id="IPR052537">
    <property type="entry name" value="Extradiol_RC_dioxygenase"/>
</dbReference>
<dbReference type="InterPro" id="IPR004360">
    <property type="entry name" value="Glyas_Fos-R_dOase_dom"/>
</dbReference>
<feature type="domain" description="VOC" evidence="1">
    <location>
        <begin position="157"/>
        <end position="283"/>
    </location>
</feature>
<evidence type="ECO:0000259" key="1">
    <source>
        <dbReference type="PROSITE" id="PS51819"/>
    </source>
</evidence>
<dbReference type="PANTHER" id="PTHR36110">
    <property type="entry name" value="RING-CLEAVING DIOXYGENASE MHQE-RELATED"/>
    <property type="match status" value="1"/>
</dbReference>
<dbReference type="SUPFAM" id="SSF54593">
    <property type="entry name" value="Glyoxalase/Bleomycin resistance protein/Dihydroxybiphenyl dioxygenase"/>
    <property type="match status" value="1"/>
</dbReference>
<proteinExistence type="predicted"/>
<dbReference type="Pfam" id="PF00903">
    <property type="entry name" value="Glyoxalase"/>
    <property type="match status" value="2"/>
</dbReference>
<reference evidence="2" key="1">
    <citation type="journal article" date="2014" name="Int. J. Syst. Evol. Microbiol.">
        <title>Complete genome sequence of Corynebacterium casei LMG S-19264T (=DSM 44701T), isolated from a smear-ripened cheese.</title>
        <authorList>
            <consortium name="US DOE Joint Genome Institute (JGI-PGF)"/>
            <person name="Walter F."/>
            <person name="Albersmeier A."/>
            <person name="Kalinowski J."/>
            <person name="Ruckert C."/>
        </authorList>
    </citation>
    <scope>NUCLEOTIDE SEQUENCE</scope>
    <source>
        <strain evidence="2">CGMCC 1.15371</strain>
    </source>
</reference>
<dbReference type="PROSITE" id="PS51819">
    <property type="entry name" value="VOC"/>
    <property type="match status" value="2"/>
</dbReference>
<feature type="domain" description="VOC" evidence="1">
    <location>
        <begin position="5"/>
        <end position="131"/>
    </location>
</feature>
<keyword evidence="2" id="KW-0560">Oxidoreductase</keyword>
<dbReference type="Gene3D" id="3.10.180.10">
    <property type="entry name" value="2,3-Dihydroxybiphenyl 1,2-Dioxygenase, domain 1"/>
    <property type="match status" value="2"/>
</dbReference>
<keyword evidence="2" id="KW-0223">Dioxygenase</keyword>
<dbReference type="EMBL" id="BMIR01000036">
    <property type="protein sequence ID" value="GGE56561.1"/>
    <property type="molecule type" value="Genomic_DNA"/>
</dbReference>
<name>A0A8J3E283_9BACL</name>
<dbReference type="CDD" id="cd08347">
    <property type="entry name" value="PcpA_C_like"/>
    <property type="match status" value="1"/>
</dbReference>
<dbReference type="AlphaFoldDB" id="A0A8J3E283"/>
<dbReference type="RefSeq" id="WP_188698956.1">
    <property type="nucleotide sequence ID" value="NZ_BMIR01000036.1"/>
</dbReference>
<dbReference type="GO" id="GO:0051213">
    <property type="term" value="F:dioxygenase activity"/>
    <property type="evidence" value="ECO:0007669"/>
    <property type="project" value="UniProtKB-KW"/>
</dbReference>